<dbReference type="GO" id="GO:0005576">
    <property type="term" value="C:extracellular region"/>
    <property type="evidence" value="ECO:0007669"/>
    <property type="project" value="InterPro"/>
</dbReference>
<evidence type="ECO:0000313" key="6">
    <source>
        <dbReference type="Proteomes" id="UP000595895"/>
    </source>
</evidence>
<feature type="region of interest" description="Disordered" evidence="1">
    <location>
        <begin position="1672"/>
        <end position="1776"/>
    </location>
</feature>
<dbReference type="InterPro" id="IPR038174">
    <property type="entry name" value="Strep_pil_link_sf"/>
</dbReference>
<dbReference type="RefSeq" id="WP_200275016.1">
    <property type="nucleotide sequence ID" value="NZ_CP066802.1"/>
</dbReference>
<sequence length="1810" mass="189780">MDQDLSLTRASRPGSGAATGIGLVLVLLLSLVVPVVQARAADPGLYDQVRSDYEAITYDDLASILDIRIRSLDKNAARTALKERLGREATEQEVEQSLWPRYMDQLAMRKDFEALKADLGTRMRELISKDQFVTADILRRDAKKILFALTYLDHYYSAEVGGRKLKDLILFEPQEAFGAQNGTPVVRLQRLAQIKHFGAQPSQASRIFSNAVDPRGRSVTTWLSEMVSRYEPSVSPSSWFRSRTKAVIHEGGSTTLYEQMENDERLRSHLLPLLALSSPSVYALSVDHSVTYGLTSGYGGADNPALKSALSRYARNQQSFVEMWKRVSATPEGFGEGPVVVVRDGMFKAPRSAGLLPAARWSPQHGPDADPGVLEFFGPLGLWGSYQFIGGQASPIDRRIDLVLYEALSDNGVTTFTHEMTHIFDEKVWFNGHKRREGVKIEAYARGFFESMDNTQATEAGASEYAPFFNLNTAFELGQGRVQNASPSRFQSSADLGQYMRGLMDVIYSLEVLEAEATLALTPQEKAVAFSKVTQVPDPDESGTPGTTDSFTHIDLEEATSLRTVNDLVDHGIVAGRLSAKGKASTALTVKSNDYVVVPLYEPVYAGLQNDAQAVGDFLFRRYAHEMLGEYGWERGMVAYASDQYPNDAVALAAIMPEHGGSMAAFKKAVYAQRGARLSDLKAVAGFADVEEIRAAMATAVKADVTRLAQNRANGVTVETEGVTAVNTLKHKIFRGYLLDTDDFRSSIYREPTARELWVRNGSESDGSGAGTYEQPYQNIATAMRNARPGDVVKLKEDVTVNGTAASVLLDKAVTLDGTGHTLVLRGQDIEVAADVTIRDMNLVMLQESSASGTIYAGGHKLVLDKVTTRVSQSQTGQRPVIVTGTKGDRAPGPKAEVVVRNATDQTRFKSIIVGDLDTASSTPASIVLDSRLIRVEDGVFLSPPNGPVRNGAVDLVSKSDFVNIVRNPAGSTKTGDSSVTFDGASLSGVVMDEVNNLTLANKARVTLADGSKDLLISDVLNLQDQTVLDVAETITSVRESTGSGLVRIGDQGAFLSGATSETISYEVYKGDWDYSEYLGKAYVSTNDPALEPEVRLLPAGSPYRLVKDDRGAWRLQAVDTTAKVAPVAAVTLSEAGRPKTLTAGEFAVTVTPHPDNDTAVEVTGLPSGEVPVGDDGSADLGRWSIGAEGVYRFTVRQVDKGAAGVTYDQEPVEVTVTVEQNPDFPTRLGLVATTTFRKAGAVVQGISFANTFTAPAQDADGDGVVDSVDACEGTPVGAQVGVDGCSVAPSLGVVPGVVGVKGKALAAVSVPVSNPGAAKGLRCVAQGLPAGLVVALSTGGDACVISGTPEVDTRKDQAFTVSLFYTPVDGGRPEASVSGPGVVSVRLPAFNIGGSILQDDDGDGVADVSDRCEGTPSGVRVGADGCALAPVLGAVPELTGVKGKALAAVSVPVSNPGAAKGLRCVAQGLPAGLVVALAPSGDACVISGTPEVDTSKDQAFTVSLFYTPVDGKRPEASISAQGKANITLPALSLGPSTKQDDDADGVLDEADKCAGTPAGAQVGVDGCSVAPSLGVVPGVVGVKGKALAAVSVPVSNPGAAKGLRCQAQGLPAGLVVALSTGGDACVISGTPEVDTRKDQAFTVSLFYTPVDGGRPEASISAQGKANITLPALSLGPGQKASPSPTPTAQSQATASAKPSAQASSAPTPQASTKPTPQASTKPTALATAKPTAQASETSTPQAKETPTPQASASAEPTATSTATPLPQQQVKEQGKGLARTGTDAFQLLILLAGLLVSGGVLVAYRRQRG</sequence>
<evidence type="ECO:0000256" key="2">
    <source>
        <dbReference type="SAM" id="Phobius"/>
    </source>
</evidence>
<dbReference type="InterPro" id="IPR011505">
    <property type="entry name" value="Peptidase_M26_C_dom"/>
</dbReference>
<dbReference type="SUPFAM" id="SSF51126">
    <property type="entry name" value="Pectin lyase-like"/>
    <property type="match status" value="1"/>
</dbReference>
<dbReference type="InterPro" id="IPR012334">
    <property type="entry name" value="Pectin_lyas_fold"/>
</dbReference>
<feature type="compositionally biased region" description="Low complexity" evidence="1">
    <location>
        <begin position="1680"/>
        <end position="1736"/>
    </location>
</feature>
<proteinExistence type="predicted"/>
<feature type="domain" description="Streptococcal pilin isopeptide linkage" evidence="4">
    <location>
        <begin position="1142"/>
        <end position="1253"/>
    </location>
</feature>
<keyword evidence="2" id="KW-0812">Transmembrane</keyword>
<accession>A0A7T7S1Y5</accession>
<evidence type="ECO:0008006" key="7">
    <source>
        <dbReference type="Google" id="ProtNLM"/>
    </source>
</evidence>
<dbReference type="InterPro" id="IPR028974">
    <property type="entry name" value="TSP_type-3_rpt"/>
</dbReference>
<dbReference type="NCBIfam" id="TIGR03786">
    <property type="entry name" value="strep_pil_rpt"/>
    <property type="match status" value="1"/>
</dbReference>
<dbReference type="GO" id="GO:0004222">
    <property type="term" value="F:metalloendopeptidase activity"/>
    <property type="evidence" value="ECO:0007669"/>
    <property type="project" value="InterPro"/>
</dbReference>
<feature type="domain" description="Peptidase M26 C-terminal" evidence="3">
    <location>
        <begin position="136"/>
        <end position="650"/>
    </location>
</feature>
<dbReference type="InterPro" id="IPR022464">
    <property type="entry name" value="Strep_pil_isopept_link"/>
</dbReference>
<dbReference type="Pfam" id="PF12892">
    <property type="entry name" value="FctA"/>
    <property type="match status" value="1"/>
</dbReference>
<protein>
    <recommendedName>
        <fullName evidence="7">Peptidase M26</fullName>
    </recommendedName>
</protein>
<organism evidence="5 6">
    <name type="scientific">Actinomyces weissii</name>
    <dbReference type="NCBI Taxonomy" id="675090"/>
    <lineage>
        <taxon>Bacteria</taxon>
        <taxon>Bacillati</taxon>
        <taxon>Actinomycetota</taxon>
        <taxon>Actinomycetes</taxon>
        <taxon>Actinomycetales</taxon>
        <taxon>Actinomycetaceae</taxon>
        <taxon>Actinomyces</taxon>
    </lineage>
</organism>
<dbReference type="Proteomes" id="UP000595895">
    <property type="component" value="Chromosome"/>
</dbReference>
<dbReference type="Gene3D" id="2.60.40.3050">
    <property type="match status" value="1"/>
</dbReference>
<feature type="compositionally biased region" description="Low complexity" evidence="1">
    <location>
        <begin position="1746"/>
        <end position="1770"/>
    </location>
</feature>
<feature type="transmembrane region" description="Helical" evidence="2">
    <location>
        <begin position="1785"/>
        <end position="1805"/>
    </location>
</feature>
<name>A0A7T7S1Y5_9ACTO</name>
<dbReference type="Gene3D" id="2.160.20.10">
    <property type="entry name" value="Single-stranded right-handed beta-helix, Pectin lyase-like"/>
    <property type="match status" value="1"/>
</dbReference>
<reference evidence="5 6" key="1">
    <citation type="submission" date="2020-12" db="EMBL/GenBank/DDBJ databases">
        <authorList>
            <person name="Zhou J."/>
        </authorList>
    </citation>
    <scope>NUCLEOTIDE SEQUENCE [LARGE SCALE GENOMIC DNA]</scope>
    <source>
        <strain evidence="5 6">CCUG 61299</strain>
    </source>
</reference>
<keyword evidence="2" id="KW-1133">Transmembrane helix</keyword>
<evidence type="ECO:0000259" key="4">
    <source>
        <dbReference type="Pfam" id="PF12892"/>
    </source>
</evidence>
<keyword evidence="6" id="KW-1185">Reference proteome</keyword>
<dbReference type="InterPro" id="IPR011050">
    <property type="entry name" value="Pectin_lyase_fold/virulence"/>
</dbReference>
<evidence type="ECO:0000259" key="3">
    <source>
        <dbReference type="Pfam" id="PF07580"/>
    </source>
</evidence>
<evidence type="ECO:0000313" key="5">
    <source>
        <dbReference type="EMBL" id="QQM66884.1"/>
    </source>
</evidence>
<gene>
    <name evidence="5" type="ORF">JG540_07405</name>
</gene>
<dbReference type="GO" id="GO:0008270">
    <property type="term" value="F:zinc ion binding"/>
    <property type="evidence" value="ECO:0007669"/>
    <property type="project" value="InterPro"/>
</dbReference>
<dbReference type="KEGG" id="awe:JG540_07405"/>
<keyword evidence="2" id="KW-0472">Membrane</keyword>
<evidence type="ECO:0000256" key="1">
    <source>
        <dbReference type="SAM" id="MobiDB-lite"/>
    </source>
</evidence>
<dbReference type="SUPFAM" id="SSF103647">
    <property type="entry name" value="TSP type-3 repeat"/>
    <property type="match status" value="2"/>
</dbReference>
<dbReference type="Pfam" id="PF07580">
    <property type="entry name" value="Peptidase_M26_C"/>
    <property type="match status" value="1"/>
</dbReference>
<dbReference type="GO" id="GO:0005509">
    <property type="term" value="F:calcium ion binding"/>
    <property type="evidence" value="ECO:0007669"/>
    <property type="project" value="InterPro"/>
</dbReference>
<dbReference type="EMBL" id="CP066802">
    <property type="protein sequence ID" value="QQM66884.1"/>
    <property type="molecule type" value="Genomic_DNA"/>
</dbReference>